<dbReference type="SUPFAM" id="SSF46458">
    <property type="entry name" value="Globin-like"/>
    <property type="match status" value="1"/>
</dbReference>
<gene>
    <name evidence="1" type="ORF">GCM10025770_21830</name>
</gene>
<protein>
    <recommendedName>
        <fullName evidence="3">Globin</fullName>
    </recommendedName>
</protein>
<accession>A0ABP9QQP0</accession>
<dbReference type="Proteomes" id="UP001500547">
    <property type="component" value="Unassembled WGS sequence"/>
</dbReference>
<name>A0ABP9QQP0_9RHOO</name>
<dbReference type="EMBL" id="BAABLD010000008">
    <property type="protein sequence ID" value="GAA5165772.1"/>
    <property type="molecule type" value="Genomic_DNA"/>
</dbReference>
<sequence>MHDVASELGLPRVAEVVARFYAAVRVHPALAAPFARVGDWPAHEAVLTHFWWVTLGGKRYMDYRYRVAEKHIESGFTPALLEDWLALFADTVRESLPPELAEPWLARARHIGESLRQLHAFHAESALSAVRA</sequence>
<keyword evidence="2" id="KW-1185">Reference proteome</keyword>
<dbReference type="Gene3D" id="1.10.490.10">
    <property type="entry name" value="Globins"/>
    <property type="match status" value="1"/>
</dbReference>
<evidence type="ECO:0000313" key="2">
    <source>
        <dbReference type="Proteomes" id="UP001500547"/>
    </source>
</evidence>
<reference evidence="2" key="1">
    <citation type="journal article" date="2019" name="Int. J. Syst. Evol. Microbiol.">
        <title>The Global Catalogue of Microorganisms (GCM) 10K type strain sequencing project: providing services to taxonomists for standard genome sequencing and annotation.</title>
        <authorList>
            <consortium name="The Broad Institute Genomics Platform"/>
            <consortium name="The Broad Institute Genome Sequencing Center for Infectious Disease"/>
            <person name="Wu L."/>
            <person name="Ma J."/>
        </authorList>
    </citation>
    <scope>NUCLEOTIDE SEQUENCE [LARGE SCALE GENOMIC DNA]</scope>
    <source>
        <strain evidence="2">JCM 18715</strain>
    </source>
</reference>
<dbReference type="CDD" id="cd08916">
    <property type="entry name" value="TrHb3_P"/>
    <property type="match status" value="1"/>
</dbReference>
<comment type="caution">
    <text evidence="1">The sequence shown here is derived from an EMBL/GenBank/DDBJ whole genome shotgun (WGS) entry which is preliminary data.</text>
</comment>
<evidence type="ECO:0000313" key="1">
    <source>
        <dbReference type="EMBL" id="GAA5165772.1"/>
    </source>
</evidence>
<dbReference type="RefSeq" id="WP_345532979.1">
    <property type="nucleotide sequence ID" value="NZ_BAABLD010000008.1"/>
</dbReference>
<dbReference type="InterPro" id="IPR009050">
    <property type="entry name" value="Globin-like_sf"/>
</dbReference>
<organism evidence="1 2">
    <name type="scientific">Viridibacterium curvum</name>
    <dbReference type="NCBI Taxonomy" id="1101404"/>
    <lineage>
        <taxon>Bacteria</taxon>
        <taxon>Pseudomonadati</taxon>
        <taxon>Pseudomonadota</taxon>
        <taxon>Betaproteobacteria</taxon>
        <taxon>Rhodocyclales</taxon>
        <taxon>Rhodocyclaceae</taxon>
        <taxon>Viridibacterium</taxon>
    </lineage>
</organism>
<evidence type="ECO:0008006" key="3">
    <source>
        <dbReference type="Google" id="ProtNLM"/>
    </source>
</evidence>
<proteinExistence type="predicted"/>
<dbReference type="InterPro" id="IPR012292">
    <property type="entry name" value="Globin/Proto"/>
</dbReference>